<sequence length="39" mass="4653">MEARRDVAEKRLLPAEGYGFKILEQLIYYRILRGITKKI</sequence>
<gene>
    <name evidence="1" type="ORF">NEISICOT_01379</name>
</gene>
<accession>C6M4D3</accession>
<protein>
    <submittedName>
        <fullName evidence="1">Uncharacterized protein</fullName>
    </submittedName>
</protein>
<comment type="caution">
    <text evidence="1">The sequence shown here is derived from an EMBL/GenBank/DDBJ whole genome shotgun (WGS) entry which is preliminary data.</text>
</comment>
<reference evidence="1" key="1">
    <citation type="submission" date="2009-07" db="EMBL/GenBank/DDBJ databases">
        <authorList>
            <person name="Weinstock G."/>
            <person name="Sodergren E."/>
            <person name="Clifton S."/>
            <person name="Fulton L."/>
            <person name="Fulton B."/>
            <person name="Courtney L."/>
            <person name="Fronick C."/>
            <person name="Harrison M."/>
            <person name="Strong C."/>
            <person name="Farmer C."/>
            <person name="Delahaunty K."/>
            <person name="Markovic C."/>
            <person name="Hall O."/>
            <person name="Minx P."/>
            <person name="Tomlinson C."/>
            <person name="Mitreva M."/>
            <person name="Nelson J."/>
            <person name="Hou S."/>
            <person name="Wollam A."/>
            <person name="Pepin K.H."/>
            <person name="Johnson M."/>
            <person name="Bhonagiri V."/>
            <person name="Nash W.E."/>
            <person name="Warren W."/>
            <person name="Chinwalla A."/>
            <person name="Mardis E.R."/>
            <person name="Wilson R.K."/>
        </authorList>
    </citation>
    <scope>NUCLEOTIDE SEQUENCE [LARGE SCALE GENOMIC DNA]</scope>
    <source>
        <strain evidence="1">ATCC 29256</strain>
    </source>
</reference>
<dbReference type="EMBL" id="ACKO02000007">
    <property type="protein sequence ID" value="EET44716.1"/>
    <property type="molecule type" value="Genomic_DNA"/>
</dbReference>
<proteinExistence type="predicted"/>
<evidence type="ECO:0000313" key="1">
    <source>
        <dbReference type="EMBL" id="EET44716.1"/>
    </source>
</evidence>
<dbReference type="Proteomes" id="UP000005365">
    <property type="component" value="Unassembled WGS sequence"/>
</dbReference>
<name>C6M4D3_NEISI</name>
<evidence type="ECO:0000313" key="2">
    <source>
        <dbReference type="Proteomes" id="UP000005365"/>
    </source>
</evidence>
<dbReference type="AlphaFoldDB" id="C6M4D3"/>
<organism evidence="1 2">
    <name type="scientific">Neisseria sicca ATCC 29256</name>
    <dbReference type="NCBI Taxonomy" id="547045"/>
    <lineage>
        <taxon>Bacteria</taxon>
        <taxon>Pseudomonadati</taxon>
        <taxon>Pseudomonadota</taxon>
        <taxon>Betaproteobacteria</taxon>
        <taxon>Neisseriales</taxon>
        <taxon>Neisseriaceae</taxon>
        <taxon>Neisseria</taxon>
    </lineage>
</organism>
<keyword evidence="2" id="KW-1185">Reference proteome</keyword>